<dbReference type="EMBL" id="JAHWYN010000002">
    <property type="protein sequence ID" value="MBW4359380.1"/>
    <property type="molecule type" value="Genomic_DNA"/>
</dbReference>
<dbReference type="RefSeq" id="WP_219315918.1">
    <property type="nucleotide sequence ID" value="NZ_JAHWYN010000002.1"/>
</dbReference>
<evidence type="ECO:0000313" key="1">
    <source>
        <dbReference type="EMBL" id="MBW4359380.1"/>
    </source>
</evidence>
<name>A0ABS6XRT4_9FLAO</name>
<comment type="caution">
    <text evidence="1">The sequence shown here is derived from an EMBL/GenBank/DDBJ whole genome shotgun (WGS) entry which is preliminary data.</text>
</comment>
<evidence type="ECO:0000313" key="2">
    <source>
        <dbReference type="Proteomes" id="UP000812031"/>
    </source>
</evidence>
<organism evidence="1 2">
    <name type="scientific">Flavobacterium taihuense</name>
    <dbReference type="NCBI Taxonomy" id="2857508"/>
    <lineage>
        <taxon>Bacteria</taxon>
        <taxon>Pseudomonadati</taxon>
        <taxon>Bacteroidota</taxon>
        <taxon>Flavobacteriia</taxon>
        <taxon>Flavobacteriales</taxon>
        <taxon>Flavobacteriaceae</taxon>
        <taxon>Flavobacterium</taxon>
    </lineage>
</organism>
<protein>
    <submittedName>
        <fullName evidence="1">Uncharacterized protein</fullName>
    </submittedName>
</protein>
<sequence>MTLTNNANIKKGLTKELSSSFVKDFELATKTMRSVDFLKLFIKYDLNFIDDFDNMSKQILAILENWHNPIEGTEIIEMEQFDSKCHFCEYGKNVKVFKWTYQHKKAPIPINLVVYQKYIAFFLDIKNEQLVDFGLCNGYLKKEEIDELSS</sequence>
<proteinExistence type="predicted"/>
<accession>A0ABS6XRT4</accession>
<keyword evidence="2" id="KW-1185">Reference proteome</keyword>
<reference evidence="1 2" key="1">
    <citation type="submission" date="2021-07" db="EMBL/GenBank/DDBJ databases">
        <title>Flavobacterium sp. nov. isolated from sediment on the Taihu Lake.</title>
        <authorList>
            <person name="Qu J.-H."/>
        </authorList>
    </citation>
    <scope>NUCLEOTIDE SEQUENCE [LARGE SCALE GENOMIC DNA]</scope>
    <source>
        <strain evidence="1 2">NAS39</strain>
    </source>
</reference>
<gene>
    <name evidence="1" type="ORF">KZH69_02670</name>
</gene>
<dbReference type="Proteomes" id="UP000812031">
    <property type="component" value="Unassembled WGS sequence"/>
</dbReference>